<keyword evidence="2 5" id="KW-0808">Transferase</keyword>
<dbReference type="EMBL" id="QTBD01000143">
    <property type="protein sequence ID" value="REQ52347.1"/>
    <property type="molecule type" value="Genomic_DNA"/>
</dbReference>
<keyword evidence="9" id="KW-0645">Protease</keyword>
<reference evidence="11 17" key="7">
    <citation type="submission" date="2018-08" db="EMBL/GenBank/DDBJ databases">
        <authorList>
            <person name="Fokvardsen B D."/>
            <person name="Norman A."/>
        </authorList>
    </citation>
    <scope>NUCLEOTIDE SEQUENCE [LARGE SCALE GENOMIC DNA]</scope>
    <source>
        <strain evidence="11 17">DKC2</strain>
    </source>
</reference>
<dbReference type="Proteomes" id="UP000189452">
    <property type="component" value="Chromosome"/>
</dbReference>
<dbReference type="InterPro" id="IPR050832">
    <property type="entry name" value="Bact_Acetyltransf"/>
</dbReference>
<dbReference type="PANTHER" id="PTHR43877">
    <property type="entry name" value="AMINOALKYLPHOSPHONATE N-ACETYLTRANSFERASE-RELATED-RELATED"/>
    <property type="match status" value="1"/>
</dbReference>
<dbReference type="FunFam" id="3.40.630.30:FF:000152">
    <property type="entry name" value="Uncharacterized N-acetyltransferase MT2743"/>
    <property type="match status" value="1"/>
</dbReference>
<dbReference type="Proteomes" id="UP000300237">
    <property type="component" value="Chromosome"/>
</dbReference>
<dbReference type="Proteomes" id="UP000256381">
    <property type="component" value="Unassembled WGS sequence"/>
</dbReference>
<evidence type="ECO:0000313" key="16">
    <source>
        <dbReference type="Proteomes" id="UP000256381"/>
    </source>
</evidence>
<keyword evidence="9" id="KW-0378">Hydrolase</keyword>
<dbReference type="GeneID" id="45426657"/>
<dbReference type="Gene3D" id="3.40.630.30">
    <property type="match status" value="1"/>
</dbReference>
<dbReference type="GO" id="GO:0006508">
    <property type="term" value="P:proteolysis"/>
    <property type="evidence" value="ECO:0007669"/>
    <property type="project" value="UniProtKB-KW"/>
</dbReference>
<evidence type="ECO:0000313" key="11">
    <source>
        <dbReference type="EMBL" id="VCU50952.1"/>
    </source>
</evidence>
<evidence type="ECO:0000313" key="17">
    <source>
        <dbReference type="Proteomes" id="UP000300237"/>
    </source>
</evidence>
<evidence type="ECO:0000313" key="6">
    <source>
        <dbReference type="EMBL" id="CLV99858.1"/>
    </source>
</evidence>
<dbReference type="Proteomes" id="UP000039217">
    <property type="component" value="Unassembled WGS sequence"/>
</dbReference>
<dbReference type="GO" id="GO:0016747">
    <property type="term" value="F:acyltransferase activity, transferring groups other than amino-acyl groups"/>
    <property type="evidence" value="ECO:0007669"/>
    <property type="project" value="InterPro"/>
</dbReference>
<evidence type="ECO:0000259" key="4">
    <source>
        <dbReference type="PROSITE" id="PS51186"/>
    </source>
</evidence>
<reference evidence="10" key="6">
    <citation type="submission" date="2018-07" db="EMBL/GenBank/DDBJ databases">
        <authorList>
            <person name="Shah S."/>
            <person name="Brown T."/>
            <person name="Auld S."/>
            <person name="Bratton K."/>
            <person name="Narechania A."/>
            <person name="Mathema B."/>
            <person name="Gandhi N."/>
        </authorList>
    </citation>
    <scope>NUCLEOTIDE SEQUENCE</scope>
    <source>
        <strain evidence="10">32301_S10</strain>
    </source>
</reference>
<evidence type="ECO:0000313" key="9">
    <source>
        <dbReference type="EMBL" id="OMH60612.1"/>
    </source>
</evidence>
<evidence type="ECO:0000313" key="7">
    <source>
        <dbReference type="EMBL" id="CNU15057.1"/>
    </source>
</evidence>
<name>A0A045IHJ8_MYCTX</name>
<dbReference type="AlphaFoldDB" id="A0A045IHJ8"/>
<dbReference type="GO" id="GO:0008233">
    <property type="term" value="F:peptidase activity"/>
    <property type="evidence" value="ECO:0007669"/>
    <property type="project" value="UniProtKB-KW"/>
</dbReference>
<protein>
    <submittedName>
        <fullName evidence="5">Acetyltransferase GNAT family</fullName>
        <ecNumber evidence="5 9">2.3.1.-</ecNumber>
    </submittedName>
    <submittedName>
        <fullName evidence="8 11">N-acetyltransferase</fullName>
    </submittedName>
    <submittedName>
        <fullName evidence="9">Protease synthase and sporulation negative regulatory protein PAI 1</fullName>
    </submittedName>
</protein>
<proteinExistence type="inferred from homology"/>
<dbReference type="EMBL" id="COPH01000010">
    <property type="protein sequence ID" value="CLV99858.1"/>
    <property type="molecule type" value="Genomic_DNA"/>
</dbReference>
<reference evidence="12 13" key="1">
    <citation type="submission" date="2015-03" db="EMBL/GenBank/DDBJ databases">
        <authorList>
            <consortium name="Pathogen Informatics"/>
        </authorList>
    </citation>
    <scope>NUCLEOTIDE SEQUENCE [LARGE SCALE GENOMIC DNA]</scope>
    <source>
        <strain evidence="5 13">Bir 172</strain>
        <strain evidence="7 12">D00501624</strain>
    </source>
</reference>
<dbReference type="Proteomes" id="UP000671119">
    <property type="component" value="Unassembled WGS sequence"/>
</dbReference>
<dbReference type="EMBL" id="LR027516">
    <property type="protein sequence ID" value="VCU50952.1"/>
    <property type="molecule type" value="Genomic_DNA"/>
</dbReference>
<evidence type="ECO:0000313" key="13">
    <source>
        <dbReference type="Proteomes" id="UP000048948"/>
    </source>
</evidence>
<dbReference type="EC" id="2.3.1.-" evidence="5 9"/>
<evidence type="ECO:0000256" key="1">
    <source>
        <dbReference type="ARBA" id="ARBA00008694"/>
    </source>
</evidence>
<dbReference type="Proteomes" id="UP000050139">
    <property type="component" value="Unassembled WGS sequence"/>
</dbReference>
<dbReference type="EMBL" id="LWDQ01000001">
    <property type="protein sequence ID" value="OMH60612.1"/>
    <property type="molecule type" value="Genomic_DNA"/>
</dbReference>
<feature type="domain" description="N-acetyltransferase" evidence="4">
    <location>
        <begin position="10"/>
        <end position="156"/>
    </location>
</feature>
<dbReference type="Pfam" id="PF00583">
    <property type="entry name" value="Acetyltransf_1"/>
    <property type="match status" value="1"/>
</dbReference>
<dbReference type="CDD" id="cd04301">
    <property type="entry name" value="NAT_SF"/>
    <property type="match status" value="1"/>
</dbReference>
<reference evidence="10 16" key="4">
    <citation type="journal article" date="2017" name="N. Engl. J. Med.">
        <title>Transmission of Extensively Drug-Resistant Tuberculosis in South Africa.</title>
        <authorList>
            <person name="Shah N.S."/>
            <person name="Auld S.C."/>
            <person name="Brust J.C."/>
            <person name="Mathema B."/>
            <person name="Ismail N."/>
            <person name="Moodley P."/>
            <person name="Mlisana K."/>
            <person name="Allana S."/>
            <person name="Campbell A."/>
            <person name="Mthiyane T."/>
            <person name="Morris N."/>
            <person name="Mpangase P."/>
            <person name="van der Meulen H."/>
            <person name="Omar S.V."/>
            <person name="Brown T.S."/>
            <person name="Narechania A."/>
            <person name="Shaskina E."/>
            <person name="Kapwata T."/>
            <person name="Kreiswirth B."/>
            <person name="Gandhi N.R."/>
        </authorList>
    </citation>
    <scope>NUCLEOTIDE SEQUENCE [LARGE SCALE GENOMIC DNA]</scope>
    <source>
        <strain evidence="10 16">32301_S10</strain>
    </source>
</reference>
<dbReference type="EMBL" id="CNGE01000177">
    <property type="protein sequence ID" value="CKS10882.1"/>
    <property type="molecule type" value="Genomic_DNA"/>
</dbReference>
<dbReference type="InterPro" id="IPR016181">
    <property type="entry name" value="Acyl_CoA_acyltransferase"/>
</dbReference>
<dbReference type="SUPFAM" id="SSF55729">
    <property type="entry name" value="Acyl-CoA N-acyltransferases (Nat)"/>
    <property type="match status" value="1"/>
</dbReference>
<evidence type="ECO:0000256" key="2">
    <source>
        <dbReference type="ARBA" id="ARBA00022679"/>
    </source>
</evidence>
<reference evidence="8 18" key="8">
    <citation type="submission" date="2021-03" db="EMBL/GenBank/DDBJ databases">
        <title>Whole Genome Sequencing of Mycobacterium tuberculosis clinical isolates from Arunachal Pradesh, India.</title>
        <authorList>
            <person name="Singh S."/>
            <person name="Mudliar S.R."/>
            <person name="Kulsum U."/>
            <person name="Rufai S.B."/>
            <person name="Singh P.K."/>
            <person name="Umpo M."/>
            <person name="Nyori M."/>
        </authorList>
    </citation>
    <scope>NUCLEOTIDE SEQUENCE [LARGE SCALE GENOMIC DNA]</scope>
    <source>
        <strain evidence="8 18">OMICS/BPL/0142/20/SP</strain>
    </source>
</reference>
<reference evidence="9 15" key="3">
    <citation type="submission" date="2016-04" db="EMBL/GenBank/DDBJ databases">
        <authorList>
            <person name="Bigi M."/>
            <person name="Bigi F."/>
            <person name="Soria M.A."/>
        </authorList>
    </citation>
    <scope>NUCLEOTIDE SEQUENCE [LARGE SCALE GENOMIC DNA]</scope>
    <source>
        <strain evidence="9 15">6548</strain>
    </source>
</reference>
<dbReference type="EMBL" id="CQQC01000025">
    <property type="protein sequence ID" value="CNU15057.1"/>
    <property type="molecule type" value="Genomic_DNA"/>
</dbReference>
<evidence type="ECO:0000313" key="18">
    <source>
        <dbReference type="Proteomes" id="UP000671119"/>
    </source>
</evidence>
<accession>A0A045IHJ8</accession>
<gene>
    <name evidence="5" type="primary">paiA</name>
    <name evidence="9" type="ORF">A4S10_02796</name>
    <name evidence="11" type="ORF">DKC2_2809</name>
    <name evidence="10" type="ORF">DSJ38_10360</name>
    <name evidence="7" type="ORF">ERS007661_00159</name>
    <name evidence="5" type="ORF">ERS027646_01277</name>
    <name evidence="6" type="ORF">ERS094118_01697</name>
    <name evidence="8" type="ORF">J8J21_19425</name>
</gene>
<keyword evidence="3 5" id="KW-0012">Acyltransferase</keyword>
<dbReference type="RefSeq" id="WP_003413852.1">
    <property type="nucleotide sequence ID" value="NZ_AP017901.1"/>
</dbReference>
<comment type="similarity">
    <text evidence="1">Belongs to the acetyltransferase family.</text>
</comment>
<evidence type="ECO:0000313" key="15">
    <source>
        <dbReference type="Proteomes" id="UP000189452"/>
    </source>
</evidence>
<reference evidence="6 14" key="2">
    <citation type="submission" date="2015-03" db="EMBL/GenBank/DDBJ databases">
        <authorList>
            <consortium name="Pathogen Informatics"/>
            <person name="Murphy D."/>
        </authorList>
    </citation>
    <scope>NUCLEOTIDE SEQUENCE [LARGE SCALE GENOMIC DNA]</scope>
    <source>
        <strain evidence="6 14">0268S</strain>
    </source>
</reference>
<evidence type="ECO:0000313" key="8">
    <source>
        <dbReference type="EMBL" id="MBP0685232.1"/>
    </source>
</evidence>
<organism evidence="5 13">
    <name type="scientific">Mycobacterium tuberculosis</name>
    <dbReference type="NCBI Taxonomy" id="1773"/>
    <lineage>
        <taxon>Bacteria</taxon>
        <taxon>Bacillati</taxon>
        <taxon>Actinomycetota</taxon>
        <taxon>Actinomycetes</taxon>
        <taxon>Mycobacteriales</taxon>
        <taxon>Mycobacteriaceae</taxon>
        <taxon>Mycobacterium</taxon>
        <taxon>Mycobacterium tuberculosis complex</taxon>
    </lineage>
</organism>
<evidence type="ECO:0000313" key="14">
    <source>
        <dbReference type="Proteomes" id="UP000050139"/>
    </source>
</evidence>
<dbReference type="SMR" id="A0A045IHJ8"/>
<dbReference type="EMBL" id="JAGIZI010000044">
    <property type="protein sequence ID" value="MBP0685232.1"/>
    <property type="molecule type" value="Genomic_DNA"/>
</dbReference>
<dbReference type="PROSITE" id="PS51186">
    <property type="entry name" value="GNAT"/>
    <property type="match status" value="1"/>
</dbReference>
<evidence type="ECO:0000313" key="5">
    <source>
        <dbReference type="EMBL" id="CKS10882.1"/>
    </source>
</evidence>
<evidence type="ECO:0000256" key="3">
    <source>
        <dbReference type="ARBA" id="ARBA00023315"/>
    </source>
</evidence>
<dbReference type="OMA" id="QFFFVYF"/>
<dbReference type="InterPro" id="IPR000182">
    <property type="entry name" value="GNAT_dom"/>
</dbReference>
<evidence type="ECO:0000313" key="10">
    <source>
        <dbReference type="EMBL" id="REQ52347.1"/>
    </source>
</evidence>
<dbReference type="Proteomes" id="UP000048948">
    <property type="component" value="Unassembled WGS sequence"/>
</dbReference>
<sequence length="156" mass="17195">MTDADELAAVAARTFPLACPPAVAPEHIASFVDANLSSARFAEYLTDPRRAILTARHDGRIVGYAMLIRGDDRDVELSKLYLLPGYHGTGAAAALMHKVLATAADWGALRVWLGVNQKNQRAQRFYAKTGFKINGTRTFRLGAHHENDYVMVRELV</sequence>
<reference evidence="9 15" key="5">
    <citation type="submission" date="2017-02" db="EMBL/GenBank/DDBJ databases">
        <title>Protein polymorphisms may explain contrasting epidemiological fitness of two variants of a multidrug-resistant Mycobacterium tuberculosis strain.</title>
        <authorList>
            <person name="Bigi M.M."/>
            <person name="Lopez B."/>
            <person name="Blanco F.C."/>
            <person name="Sasiain M.C."/>
            <person name="De La Barrera S."/>
            <person name="Ritacco V."/>
            <person name="Bigi F."/>
            <person name="Soria M.A."/>
        </authorList>
    </citation>
    <scope>NUCLEOTIDE SEQUENCE [LARGE SCALE GENOMIC DNA]</scope>
    <source>
        <strain evidence="9 15">6548</strain>
    </source>
</reference>
<evidence type="ECO:0000313" key="12">
    <source>
        <dbReference type="Proteomes" id="UP000039217"/>
    </source>
</evidence>